<evidence type="ECO:0000313" key="6">
    <source>
        <dbReference type="Proteomes" id="UP001500784"/>
    </source>
</evidence>
<protein>
    <recommendedName>
        <fullName evidence="3">Glutamine--fructose-6-phosphate aminotransferase [isomerizing]</fullName>
        <ecNumber evidence="2">2.6.1.16</ecNumber>
    </recommendedName>
</protein>
<proteinExistence type="predicted"/>
<dbReference type="InterPro" id="IPR001347">
    <property type="entry name" value="SIS_dom"/>
</dbReference>
<dbReference type="Proteomes" id="UP001500784">
    <property type="component" value="Unassembled WGS sequence"/>
</dbReference>
<dbReference type="Gene3D" id="3.40.50.10490">
    <property type="entry name" value="Glucose-6-phosphate isomerase like protein, domain 1"/>
    <property type="match status" value="1"/>
</dbReference>
<name>A0ABP5AV60_9MICC</name>
<comment type="catalytic activity">
    <reaction evidence="1">
        <text>D-fructose 6-phosphate + L-glutamine = D-glucosamine 6-phosphate + L-glutamate</text>
        <dbReference type="Rhea" id="RHEA:13237"/>
        <dbReference type="ChEBI" id="CHEBI:29985"/>
        <dbReference type="ChEBI" id="CHEBI:58359"/>
        <dbReference type="ChEBI" id="CHEBI:58725"/>
        <dbReference type="ChEBI" id="CHEBI:61527"/>
        <dbReference type="EC" id="2.6.1.16"/>
    </reaction>
</comment>
<comment type="caution">
    <text evidence="5">The sequence shown here is derived from an EMBL/GenBank/DDBJ whole genome shotgun (WGS) entry which is preliminary data.</text>
</comment>
<accession>A0ABP5AV60</accession>
<organism evidence="5 6">
    <name type="scientific">Arthrobacter gandavensis</name>
    <dbReference type="NCBI Taxonomy" id="169960"/>
    <lineage>
        <taxon>Bacteria</taxon>
        <taxon>Bacillati</taxon>
        <taxon>Actinomycetota</taxon>
        <taxon>Actinomycetes</taxon>
        <taxon>Micrococcales</taxon>
        <taxon>Micrococcaceae</taxon>
        <taxon>Arthrobacter</taxon>
    </lineage>
</organism>
<evidence type="ECO:0000259" key="4">
    <source>
        <dbReference type="PROSITE" id="PS51464"/>
    </source>
</evidence>
<dbReference type="Pfam" id="PF01380">
    <property type="entry name" value="SIS"/>
    <property type="match status" value="1"/>
</dbReference>
<dbReference type="RefSeq" id="WP_152228628.1">
    <property type="nucleotide sequence ID" value="NZ_BAAALV010000007.1"/>
</dbReference>
<dbReference type="EC" id="2.6.1.16" evidence="2"/>
<evidence type="ECO:0000256" key="2">
    <source>
        <dbReference type="ARBA" id="ARBA00012916"/>
    </source>
</evidence>
<dbReference type="EMBL" id="BAAALV010000007">
    <property type="protein sequence ID" value="GAA1921957.1"/>
    <property type="molecule type" value="Genomic_DNA"/>
</dbReference>
<sequence length="333" mass="35433">MDTARFIEDLQLVPDYLDRMAVLLQGGYPGVAGLPDAGRILILGMGSSAYAAATAARKARADGVNVQVELASTALLPPPAPDLLVIAVSATGTSVEVLAAAERYRGTGGLVAVTNRPGSPLAAMADYTVEMNAGEEVSGISCRNFRHSLLVIAAVLERYGASYGMLAETAQRAAAGSRAVLDTSGQWLPQVSELLLGPDGTFLLAPAERFSSAAQGSLMIREVPRRPAYGSETGDWSHVDVYLSKTLDYRALVFTGSRWDQQALDWMMPRGATVVAVGEGVPEAALTVSYPGQEQWLVSALVETMVPELIAWDWYTKDPEFSWSAQVTAKPVL</sequence>
<feature type="domain" description="SIS" evidence="4">
    <location>
        <begin position="30"/>
        <end position="161"/>
    </location>
</feature>
<evidence type="ECO:0000256" key="1">
    <source>
        <dbReference type="ARBA" id="ARBA00001031"/>
    </source>
</evidence>
<evidence type="ECO:0000313" key="5">
    <source>
        <dbReference type="EMBL" id="GAA1921957.1"/>
    </source>
</evidence>
<gene>
    <name evidence="5" type="ORF">GCM10009688_28730</name>
</gene>
<dbReference type="SUPFAM" id="SSF53697">
    <property type="entry name" value="SIS domain"/>
    <property type="match status" value="1"/>
</dbReference>
<dbReference type="InterPro" id="IPR046348">
    <property type="entry name" value="SIS_dom_sf"/>
</dbReference>
<dbReference type="PROSITE" id="PS51464">
    <property type="entry name" value="SIS"/>
    <property type="match status" value="1"/>
</dbReference>
<reference evidence="6" key="1">
    <citation type="journal article" date="2019" name="Int. J. Syst. Evol. Microbiol.">
        <title>The Global Catalogue of Microorganisms (GCM) 10K type strain sequencing project: providing services to taxonomists for standard genome sequencing and annotation.</title>
        <authorList>
            <consortium name="The Broad Institute Genomics Platform"/>
            <consortium name="The Broad Institute Genome Sequencing Center for Infectious Disease"/>
            <person name="Wu L."/>
            <person name="Ma J."/>
        </authorList>
    </citation>
    <scope>NUCLEOTIDE SEQUENCE [LARGE SCALE GENOMIC DNA]</scope>
    <source>
        <strain evidence="6">JCM 13316</strain>
    </source>
</reference>
<keyword evidence="6" id="KW-1185">Reference proteome</keyword>
<dbReference type="PANTHER" id="PTHR10937">
    <property type="entry name" value="GLUCOSAMINE--FRUCTOSE-6-PHOSPHATE AMINOTRANSFERASE, ISOMERIZING"/>
    <property type="match status" value="1"/>
</dbReference>
<evidence type="ECO:0000256" key="3">
    <source>
        <dbReference type="ARBA" id="ARBA00016090"/>
    </source>
</evidence>
<dbReference type="PANTHER" id="PTHR10937:SF0">
    <property type="entry name" value="GLUTAMINE--FRUCTOSE-6-PHOSPHATE TRANSAMINASE (ISOMERIZING)"/>
    <property type="match status" value="1"/>
</dbReference>